<reference evidence="7 8" key="1">
    <citation type="journal article" date="2024" name="BMC Genomics">
        <title>De novo assembly and annotation of Popillia japonica's genome with initial clues to its potential as an invasive pest.</title>
        <authorList>
            <person name="Cucini C."/>
            <person name="Boschi S."/>
            <person name="Funari R."/>
            <person name="Cardaioli E."/>
            <person name="Iannotti N."/>
            <person name="Marturano G."/>
            <person name="Paoli F."/>
            <person name="Bruttini M."/>
            <person name="Carapelli A."/>
            <person name="Frati F."/>
            <person name="Nardi F."/>
        </authorList>
    </citation>
    <scope>NUCLEOTIDE SEQUENCE [LARGE SCALE GENOMIC DNA]</scope>
    <source>
        <strain evidence="7">DMR45628</strain>
    </source>
</reference>
<dbReference type="GO" id="GO:0016787">
    <property type="term" value="F:hydrolase activity"/>
    <property type="evidence" value="ECO:0007669"/>
    <property type="project" value="UniProtKB-KW"/>
</dbReference>
<name>A0AAW1IAU1_POPJA</name>
<evidence type="ECO:0000256" key="3">
    <source>
        <dbReference type="ARBA" id="ARBA00035306"/>
    </source>
</evidence>
<keyword evidence="8" id="KW-1185">Reference proteome</keyword>
<dbReference type="Pfam" id="PF10343">
    <property type="entry name" value="Q_salvage"/>
    <property type="match status" value="1"/>
</dbReference>
<organism evidence="7 8">
    <name type="scientific">Popillia japonica</name>
    <name type="common">Japanese beetle</name>
    <dbReference type="NCBI Taxonomy" id="7064"/>
    <lineage>
        <taxon>Eukaryota</taxon>
        <taxon>Metazoa</taxon>
        <taxon>Ecdysozoa</taxon>
        <taxon>Arthropoda</taxon>
        <taxon>Hexapoda</taxon>
        <taxon>Insecta</taxon>
        <taxon>Pterygota</taxon>
        <taxon>Neoptera</taxon>
        <taxon>Endopterygota</taxon>
        <taxon>Coleoptera</taxon>
        <taxon>Polyphaga</taxon>
        <taxon>Scarabaeiformia</taxon>
        <taxon>Scarabaeidae</taxon>
        <taxon>Rutelinae</taxon>
        <taxon>Popillia</taxon>
    </lineage>
</organism>
<accession>A0AAW1IAU1</accession>
<evidence type="ECO:0000313" key="8">
    <source>
        <dbReference type="Proteomes" id="UP001458880"/>
    </source>
</evidence>
<dbReference type="AlphaFoldDB" id="A0AAW1IAU1"/>
<comment type="function">
    <text evidence="6">Catalyzes the hydrolysis of queuosine 5'-phosphate, releasing the nucleobase queuine (q). Is required for salvage of queuine from exogenous queuosine (Q) that is imported and then converted to queuosine 5'-phosphate intracellularly.</text>
</comment>
<evidence type="ECO:0000313" key="7">
    <source>
        <dbReference type="EMBL" id="KAK9686526.1"/>
    </source>
</evidence>
<comment type="caution">
    <text evidence="7">The sequence shown here is derived from an EMBL/GenBank/DDBJ whole genome shotgun (WGS) entry which is preliminary data.</text>
</comment>
<evidence type="ECO:0000256" key="4">
    <source>
        <dbReference type="ARBA" id="ARBA00035393"/>
    </source>
</evidence>
<evidence type="ECO:0000256" key="1">
    <source>
        <dbReference type="ARBA" id="ARBA00022801"/>
    </source>
</evidence>
<dbReference type="PANTHER" id="PTHR21314">
    <property type="entry name" value="QUEUOSINE 5'-PHOSPHATE N-GLYCOSYLASE_HYDROLASE-RELATED"/>
    <property type="match status" value="1"/>
</dbReference>
<comment type="similarity">
    <text evidence="2 6">Belongs to the QNG1 protein family.</text>
</comment>
<dbReference type="GO" id="GO:0006400">
    <property type="term" value="P:tRNA modification"/>
    <property type="evidence" value="ECO:0007669"/>
    <property type="project" value="TreeGrafter"/>
</dbReference>
<protein>
    <recommendedName>
        <fullName evidence="3 6">Queuosine 5'-phosphate N-glycosylase/hydrolase</fullName>
        <ecNumber evidence="6">3.2.2.-</ecNumber>
    </recommendedName>
    <alternativeName>
        <fullName evidence="4 6">Queuosine-nucleotide N-glycosylase/hydrolase</fullName>
    </alternativeName>
</protein>
<keyword evidence="1 6" id="KW-0378">Hydrolase</keyword>
<evidence type="ECO:0000256" key="5">
    <source>
        <dbReference type="ARBA" id="ARBA00048204"/>
    </source>
</evidence>
<comment type="catalytic activity">
    <reaction evidence="5 6">
        <text>queuosine 5'-phosphate + H2O = queuine + D-ribose 5-phosphate</text>
        <dbReference type="Rhea" id="RHEA:75387"/>
        <dbReference type="ChEBI" id="CHEBI:15377"/>
        <dbReference type="ChEBI" id="CHEBI:17433"/>
        <dbReference type="ChEBI" id="CHEBI:78346"/>
        <dbReference type="ChEBI" id="CHEBI:194371"/>
    </reaction>
    <physiologicalReaction direction="left-to-right" evidence="5 6">
        <dbReference type="Rhea" id="RHEA:75388"/>
    </physiologicalReaction>
</comment>
<dbReference type="EMBL" id="JASPKY010000700">
    <property type="protein sequence ID" value="KAK9686526.1"/>
    <property type="molecule type" value="Genomic_DNA"/>
</dbReference>
<dbReference type="InterPro" id="IPR019438">
    <property type="entry name" value="Q_salvage"/>
</dbReference>
<dbReference type="PANTHER" id="PTHR21314:SF0">
    <property type="entry name" value="QUEUOSINE 5'-PHOSPHATE N-GLYCOSYLASE_HYDROLASE"/>
    <property type="match status" value="1"/>
</dbReference>
<dbReference type="EC" id="3.2.2.-" evidence="6"/>
<dbReference type="Proteomes" id="UP001458880">
    <property type="component" value="Unassembled WGS sequence"/>
</dbReference>
<evidence type="ECO:0000256" key="2">
    <source>
        <dbReference type="ARBA" id="ARBA00035119"/>
    </source>
</evidence>
<gene>
    <name evidence="7" type="ORF">QE152_g37125</name>
</gene>
<evidence type="ECO:0000256" key="6">
    <source>
        <dbReference type="RuleBase" id="RU365002"/>
    </source>
</evidence>
<sequence length="337" mass="38294">MALSPKQSGKFIAERAKHVKINNKGIEALANQLLQEINASSLTVNGFSQTSVHPTENDSWAADWIFVIDTLNFCFWSVENEVGWTVEQQTGYFALCTAINRAMRDGIDILNPKFYSTISEQQLLNILRSDNEVQIPLFKERLKCLHEVGNSLLENFEGSFINCIKQADNSAVKLLNIIAHNFKCFRDEATYEDIRVSIYKRAQILVGDIWACYKDYRVPQSLLYFNVLEYSNELKDKLKSNYIFANGDPMEVEIRGCSIHAVELVKLHVLSKIDKPDKVSHTLLTGRITSTELRQNIVKRPTIPSNSVCVDDSFAFPHSMRPVPTCNALPKKKTFLP</sequence>
<proteinExistence type="inferred from homology"/>